<dbReference type="Pfam" id="PF07491">
    <property type="entry name" value="PPI_Ypi1"/>
    <property type="match status" value="1"/>
</dbReference>
<dbReference type="OrthoDB" id="307488at2759"/>
<proteinExistence type="inferred from homology"/>
<accession>A0A6C1DRX5</accession>
<feature type="region of interest" description="Disordered" evidence="3">
    <location>
        <begin position="1"/>
        <end position="56"/>
    </location>
</feature>
<dbReference type="InterPro" id="IPR011107">
    <property type="entry name" value="PPI_Ypi1"/>
</dbReference>
<gene>
    <name evidence="4" type="primary">YPI1_1</name>
    <name evidence="4" type="ORF">GRS66_001587</name>
</gene>
<comment type="function">
    <text evidence="2">Regulator of type 1 phosphatases which maintains protein phosphatase activity under strict control.</text>
</comment>
<comment type="similarity">
    <text evidence="1 2">Belongs to the YPI1 family.</text>
</comment>
<dbReference type="PANTHER" id="PTHR20835:SF0">
    <property type="entry name" value="E3 UBIQUITIN-PROTEIN LIGASE PPP1R11"/>
    <property type="match status" value="1"/>
</dbReference>
<organism evidence="4 5">
    <name type="scientific">Saccharomyces pastorianus</name>
    <name type="common">Lager yeast</name>
    <name type="synonym">Saccharomyces cerevisiae x Saccharomyces eubayanus</name>
    <dbReference type="NCBI Taxonomy" id="27292"/>
    <lineage>
        <taxon>Eukaryota</taxon>
        <taxon>Fungi</taxon>
        <taxon>Dikarya</taxon>
        <taxon>Ascomycota</taxon>
        <taxon>Saccharomycotina</taxon>
        <taxon>Saccharomycetes</taxon>
        <taxon>Saccharomycetales</taxon>
        <taxon>Saccharomycetaceae</taxon>
        <taxon>Saccharomyces</taxon>
    </lineage>
</organism>
<dbReference type="AlphaFoldDB" id="A0A6C1DRX5"/>
<dbReference type="Proteomes" id="UP000501346">
    <property type="component" value="Chromosome ScVI"/>
</dbReference>
<evidence type="ECO:0000313" key="4">
    <source>
        <dbReference type="EMBL" id="QID79333.1"/>
    </source>
</evidence>
<feature type="compositionally biased region" description="Polar residues" evidence="3">
    <location>
        <begin position="1"/>
        <end position="21"/>
    </location>
</feature>
<dbReference type="PANTHER" id="PTHR20835">
    <property type="entry name" value="E3 UBIQUITIN-PROTEIN LIGASE PPP1R11-RELATED"/>
    <property type="match status" value="1"/>
</dbReference>
<evidence type="ECO:0000256" key="2">
    <source>
        <dbReference type="RuleBase" id="RU367162"/>
    </source>
</evidence>
<feature type="compositionally biased region" description="Basic and acidic residues" evidence="3">
    <location>
        <begin position="144"/>
        <end position="155"/>
    </location>
</feature>
<keyword evidence="2" id="KW-0539">Nucleus</keyword>
<evidence type="ECO:0000256" key="1">
    <source>
        <dbReference type="ARBA" id="ARBA00005605"/>
    </source>
</evidence>
<name>A0A6C1DRX5_SACPS</name>
<sequence>MSGNQMAMGSEQQQTVGSRTVSVEEVPAVLQLRATQDPPRSQEAMPTRHNVRWEENVIDNENMNKKKTKICCIFHPQNEDEEECNHHSDDDGSSSSGSSSSESENEKDLDFNERRQRRLERRHRKLEKKRSYSPNAYEIQPDYSEYRRKQQEKKD</sequence>
<evidence type="ECO:0000313" key="5">
    <source>
        <dbReference type="Proteomes" id="UP000501346"/>
    </source>
</evidence>
<feature type="compositionally biased region" description="Low complexity" evidence="3">
    <location>
        <begin position="93"/>
        <end position="102"/>
    </location>
</feature>
<comment type="subcellular location">
    <subcellularLocation>
        <location evidence="2">Nucleus</location>
    </subcellularLocation>
</comment>
<dbReference type="GO" id="GO:0004865">
    <property type="term" value="F:protein serine/threonine phosphatase inhibitor activity"/>
    <property type="evidence" value="ECO:0007669"/>
    <property type="project" value="UniProtKB-UniRule"/>
</dbReference>
<dbReference type="GO" id="GO:0005634">
    <property type="term" value="C:nucleus"/>
    <property type="evidence" value="ECO:0007669"/>
    <property type="project" value="UniProtKB-SubCell"/>
</dbReference>
<keyword evidence="5" id="KW-1185">Reference proteome</keyword>
<evidence type="ECO:0000256" key="3">
    <source>
        <dbReference type="SAM" id="MobiDB-lite"/>
    </source>
</evidence>
<protein>
    <recommendedName>
        <fullName evidence="2">Type 1 phosphatases regulator</fullName>
    </recommendedName>
</protein>
<dbReference type="EMBL" id="CP048987">
    <property type="protein sequence ID" value="QID79333.1"/>
    <property type="molecule type" value="Genomic_DNA"/>
</dbReference>
<reference evidence="4 5" key="1">
    <citation type="journal article" date="2019" name="BMC Genomics">
        <title>Chromosome level assembly and comparative genome analysis confirm lager-brewing yeasts originated from a single hybridization.</title>
        <authorList>
            <person name="Salazar A.N."/>
            <person name="Gorter de Vries A.R."/>
            <person name="van den Broek M."/>
            <person name="Brouwers N."/>
            <person name="de la Torre Cortes P."/>
            <person name="Kuijpers N.G.A."/>
            <person name="Daran J.G."/>
            <person name="Abeel T."/>
        </authorList>
    </citation>
    <scope>NUCLEOTIDE SEQUENCE [LARGE SCALE GENOMIC DNA]</scope>
    <source>
        <strain evidence="4 5">CBS 1483</strain>
    </source>
</reference>
<feature type="region of interest" description="Disordered" evidence="3">
    <location>
        <begin position="79"/>
        <end position="155"/>
    </location>
</feature>
<dbReference type="GO" id="GO:0008157">
    <property type="term" value="F:protein phosphatase 1 binding"/>
    <property type="evidence" value="ECO:0007669"/>
    <property type="project" value="TreeGrafter"/>
</dbReference>
<feature type="compositionally biased region" description="Basic residues" evidence="3">
    <location>
        <begin position="115"/>
        <end position="128"/>
    </location>
</feature>
<dbReference type="SMR" id="A0A6C1DRX5"/>
<feature type="compositionally biased region" description="Basic and acidic residues" evidence="3">
    <location>
        <begin position="104"/>
        <end position="114"/>
    </location>
</feature>